<dbReference type="SUPFAM" id="SSF54909">
    <property type="entry name" value="Dimeric alpha+beta barrel"/>
    <property type="match status" value="1"/>
</dbReference>
<dbReference type="AlphaFoldDB" id="A0A1J5S1Y5"/>
<proteinExistence type="predicted"/>
<dbReference type="InterPro" id="IPR011008">
    <property type="entry name" value="Dimeric_a/b-barrel"/>
</dbReference>
<evidence type="ECO:0000259" key="1">
    <source>
        <dbReference type="Pfam" id="PF03795"/>
    </source>
</evidence>
<dbReference type="Gene3D" id="3.30.70.1060">
    <property type="entry name" value="Dimeric alpha+beta barrel"/>
    <property type="match status" value="1"/>
</dbReference>
<organism evidence="2">
    <name type="scientific">mine drainage metagenome</name>
    <dbReference type="NCBI Taxonomy" id="410659"/>
    <lineage>
        <taxon>unclassified sequences</taxon>
        <taxon>metagenomes</taxon>
        <taxon>ecological metagenomes</taxon>
    </lineage>
</organism>
<feature type="domain" description="YCII-related" evidence="1">
    <location>
        <begin position="1"/>
        <end position="95"/>
    </location>
</feature>
<dbReference type="EMBL" id="MLJW01000076">
    <property type="protein sequence ID" value="OIR02239.1"/>
    <property type="molecule type" value="Genomic_DNA"/>
</dbReference>
<dbReference type="NCBIfam" id="NF008473">
    <property type="entry name" value="PRK11370.1"/>
    <property type="match status" value="1"/>
</dbReference>
<dbReference type="PANTHER" id="PTHR33606:SF3">
    <property type="entry name" value="PROTEIN YCII"/>
    <property type="match status" value="1"/>
</dbReference>
<protein>
    <submittedName>
        <fullName evidence="2">YciI-like protein</fullName>
    </submittedName>
</protein>
<dbReference type="InterPro" id="IPR005545">
    <property type="entry name" value="YCII"/>
</dbReference>
<dbReference type="PANTHER" id="PTHR33606">
    <property type="entry name" value="PROTEIN YCII"/>
    <property type="match status" value="1"/>
</dbReference>
<dbReference type="Pfam" id="PF03795">
    <property type="entry name" value="YCII"/>
    <property type="match status" value="1"/>
</dbReference>
<name>A0A1J5S1Y5_9ZZZZ</name>
<gene>
    <name evidence="2" type="ORF">GALL_156110</name>
</gene>
<evidence type="ECO:0000313" key="2">
    <source>
        <dbReference type="EMBL" id="OIR02239.1"/>
    </source>
</evidence>
<accession>A0A1J5S1Y5</accession>
<sequence>MLYAIFGQDVPDSLEKRKAARPAHLERLQTLQNAGRLLLAGPFPAVDAVDPGAAGFTGSLIVAEFDSLENAQTWAAADPYVAAGVYTQVAVRPFKKVFPA</sequence>
<comment type="caution">
    <text evidence="2">The sequence shown here is derived from an EMBL/GenBank/DDBJ whole genome shotgun (WGS) entry which is preliminary data.</text>
</comment>
<reference evidence="2" key="1">
    <citation type="submission" date="2016-10" db="EMBL/GenBank/DDBJ databases">
        <title>Sequence of Gallionella enrichment culture.</title>
        <authorList>
            <person name="Poehlein A."/>
            <person name="Muehling M."/>
            <person name="Daniel R."/>
        </authorList>
    </citation>
    <scope>NUCLEOTIDE SEQUENCE</scope>
</reference>
<dbReference type="InterPro" id="IPR051807">
    <property type="entry name" value="Sec-metab_biosynth-assoc"/>
</dbReference>